<feature type="transmembrane region" description="Helical" evidence="6">
    <location>
        <begin position="476"/>
        <end position="497"/>
    </location>
</feature>
<evidence type="ECO:0000256" key="3">
    <source>
        <dbReference type="ARBA" id="ARBA00022989"/>
    </source>
</evidence>
<feature type="transmembrane region" description="Helical" evidence="6">
    <location>
        <begin position="449"/>
        <end position="470"/>
    </location>
</feature>
<dbReference type="InterPro" id="IPR050186">
    <property type="entry name" value="TPT_transporter"/>
</dbReference>
<organism evidence="7 8">
    <name type="scientific">Rhipicephalus microplus</name>
    <name type="common">Cattle tick</name>
    <name type="synonym">Boophilus microplus</name>
    <dbReference type="NCBI Taxonomy" id="6941"/>
    <lineage>
        <taxon>Eukaryota</taxon>
        <taxon>Metazoa</taxon>
        <taxon>Ecdysozoa</taxon>
        <taxon>Arthropoda</taxon>
        <taxon>Chelicerata</taxon>
        <taxon>Arachnida</taxon>
        <taxon>Acari</taxon>
        <taxon>Parasitiformes</taxon>
        <taxon>Ixodida</taxon>
        <taxon>Ixodoidea</taxon>
        <taxon>Ixodidae</taxon>
        <taxon>Rhipicephalinae</taxon>
        <taxon>Rhipicephalus</taxon>
        <taxon>Boophilus</taxon>
    </lineage>
</organism>
<feature type="compositionally biased region" description="Polar residues" evidence="5">
    <location>
        <begin position="583"/>
        <end position="592"/>
    </location>
</feature>
<keyword evidence="3 6" id="KW-1133">Transmembrane helix</keyword>
<accession>A0A9J6ERM4</accession>
<dbReference type="Proteomes" id="UP000821866">
    <property type="component" value="Chromosome 10"/>
</dbReference>
<feature type="transmembrane region" description="Helical" evidence="6">
    <location>
        <begin position="221"/>
        <end position="241"/>
    </location>
</feature>
<sequence length="592" mass="64882">MYCEEILKIFTEHSANPLHRLWATKGEDEEGEDRRTRRAIRPNERAKRMISPDQEAFVPGHEPLPTLLKPPIDLHRVRTHSMRRHRQLREPPSPMQWEGGRRVAAEDVHHQKTPMRASSSTASADAQSVASPSEGDFGRRRDDVKATYDGASASLLTATPSLPTGVADSTTPPPPAGPASPWRCGSQRRHRQRRWWCYLVAPLSQRACATCHGALSLGVPLVSALNLSLAVAVVVSCKLSYDRARLPNLTLTVVHLAASLAALHTATVFRVTWSPTTPSSEGLAPKAPCSTTTSVSSFEHWRLALLLCAFMALPNLSLEFNTAGTSILLRLLSLPVTAWLQTAVFGRKQRRGVVLSLLPVALGVAMNALGDLRFNPVGLVFGVAGAAAAAFYFTLAAEQQRRLCLPPWQLLEAQLERAIPALALVAVVLEPPWRGPRGLLARNWHLRDAVLFVSSSLAGCLLTLTMQWLLGRTSALTYQVLGHVKMCVTLIACAIVFDENLKSPSFCFVAKYRKLLLRCTVTLDDRMYHNLAPTPPLRPMQQAGVFLTLCGAILYTAFKSRDQPAPSTSLPYPLHHHHDNETPIGSSSTSAK</sequence>
<feature type="transmembrane region" description="Helical" evidence="6">
    <location>
        <begin position="376"/>
        <end position="395"/>
    </location>
</feature>
<feature type="compositionally biased region" description="Low complexity" evidence="5">
    <location>
        <begin position="117"/>
        <end position="131"/>
    </location>
</feature>
<protein>
    <recommendedName>
        <fullName evidence="9">Sugar phosphate transporter domain-containing protein</fullName>
    </recommendedName>
</protein>
<evidence type="ECO:0000256" key="4">
    <source>
        <dbReference type="ARBA" id="ARBA00023136"/>
    </source>
</evidence>
<comment type="caution">
    <text evidence="7">The sequence shown here is derived from an EMBL/GenBank/DDBJ whole genome shotgun (WGS) entry which is preliminary data.</text>
</comment>
<feature type="transmembrane region" description="Helical" evidence="6">
    <location>
        <begin position="352"/>
        <end position="370"/>
    </location>
</feature>
<reference evidence="7" key="1">
    <citation type="journal article" date="2020" name="Cell">
        <title>Large-Scale Comparative Analyses of Tick Genomes Elucidate Their Genetic Diversity and Vector Capacities.</title>
        <authorList>
            <consortium name="Tick Genome and Microbiome Consortium (TIGMIC)"/>
            <person name="Jia N."/>
            <person name="Wang J."/>
            <person name="Shi W."/>
            <person name="Du L."/>
            <person name="Sun Y."/>
            <person name="Zhan W."/>
            <person name="Jiang J.F."/>
            <person name="Wang Q."/>
            <person name="Zhang B."/>
            <person name="Ji P."/>
            <person name="Bell-Sakyi L."/>
            <person name="Cui X.M."/>
            <person name="Yuan T.T."/>
            <person name="Jiang B.G."/>
            <person name="Yang W.F."/>
            <person name="Lam T.T."/>
            <person name="Chang Q.C."/>
            <person name="Ding S.J."/>
            <person name="Wang X.J."/>
            <person name="Zhu J.G."/>
            <person name="Ruan X.D."/>
            <person name="Zhao L."/>
            <person name="Wei J.T."/>
            <person name="Ye R.Z."/>
            <person name="Que T.C."/>
            <person name="Du C.H."/>
            <person name="Zhou Y.H."/>
            <person name="Cheng J.X."/>
            <person name="Dai P.F."/>
            <person name="Guo W.B."/>
            <person name="Han X.H."/>
            <person name="Huang E.J."/>
            <person name="Li L.F."/>
            <person name="Wei W."/>
            <person name="Gao Y.C."/>
            <person name="Liu J.Z."/>
            <person name="Shao H.Z."/>
            <person name="Wang X."/>
            <person name="Wang C.C."/>
            <person name="Yang T.C."/>
            <person name="Huo Q.B."/>
            <person name="Li W."/>
            <person name="Chen H.Y."/>
            <person name="Chen S.E."/>
            <person name="Zhou L.G."/>
            <person name="Ni X.B."/>
            <person name="Tian J.H."/>
            <person name="Sheng Y."/>
            <person name="Liu T."/>
            <person name="Pan Y.S."/>
            <person name="Xia L.Y."/>
            <person name="Li J."/>
            <person name="Zhao F."/>
            <person name="Cao W.C."/>
        </authorList>
    </citation>
    <scope>NUCLEOTIDE SEQUENCE</scope>
    <source>
        <strain evidence="7">Rmic-2018</strain>
    </source>
</reference>
<proteinExistence type="predicted"/>
<dbReference type="VEuPathDB" id="VectorBase:LOC119174883"/>
<feature type="compositionally biased region" description="Basic and acidic residues" evidence="5">
    <location>
        <begin position="99"/>
        <end position="110"/>
    </location>
</feature>
<evidence type="ECO:0008006" key="9">
    <source>
        <dbReference type="Google" id="ProtNLM"/>
    </source>
</evidence>
<evidence type="ECO:0000256" key="2">
    <source>
        <dbReference type="ARBA" id="ARBA00022692"/>
    </source>
</evidence>
<name>A0A9J6ERM4_RHIMP</name>
<evidence type="ECO:0000313" key="7">
    <source>
        <dbReference type="EMBL" id="KAH8037050.1"/>
    </source>
</evidence>
<keyword evidence="2 6" id="KW-0812">Transmembrane</keyword>
<evidence type="ECO:0000313" key="8">
    <source>
        <dbReference type="Proteomes" id="UP000821866"/>
    </source>
</evidence>
<dbReference type="EMBL" id="JABSTU010000002">
    <property type="protein sequence ID" value="KAH8037050.1"/>
    <property type="molecule type" value="Genomic_DNA"/>
</dbReference>
<keyword evidence="4 6" id="KW-0472">Membrane</keyword>
<feature type="region of interest" description="Disordered" evidence="5">
    <location>
        <begin position="569"/>
        <end position="592"/>
    </location>
</feature>
<keyword evidence="8" id="KW-1185">Reference proteome</keyword>
<comment type="subcellular location">
    <subcellularLocation>
        <location evidence="1">Membrane</location>
        <topology evidence="1">Multi-pass membrane protein</topology>
    </subcellularLocation>
</comment>
<dbReference type="PANTHER" id="PTHR11132">
    <property type="entry name" value="SOLUTE CARRIER FAMILY 35"/>
    <property type="match status" value="1"/>
</dbReference>
<feature type="region of interest" description="Disordered" evidence="5">
    <location>
        <begin position="156"/>
        <end position="185"/>
    </location>
</feature>
<feature type="region of interest" description="Disordered" evidence="5">
    <location>
        <begin position="82"/>
        <end position="141"/>
    </location>
</feature>
<dbReference type="AlphaFoldDB" id="A0A9J6ERM4"/>
<reference evidence="7" key="2">
    <citation type="submission" date="2021-09" db="EMBL/GenBank/DDBJ databases">
        <authorList>
            <person name="Jia N."/>
            <person name="Wang J."/>
            <person name="Shi W."/>
            <person name="Du L."/>
            <person name="Sun Y."/>
            <person name="Zhan W."/>
            <person name="Jiang J."/>
            <person name="Wang Q."/>
            <person name="Zhang B."/>
            <person name="Ji P."/>
            <person name="Sakyi L.B."/>
            <person name="Cui X."/>
            <person name="Yuan T."/>
            <person name="Jiang B."/>
            <person name="Yang W."/>
            <person name="Lam T.T.-Y."/>
            <person name="Chang Q."/>
            <person name="Ding S."/>
            <person name="Wang X."/>
            <person name="Zhu J."/>
            <person name="Ruan X."/>
            <person name="Zhao L."/>
            <person name="Wei J."/>
            <person name="Que T."/>
            <person name="Du C."/>
            <person name="Cheng J."/>
            <person name="Dai P."/>
            <person name="Han X."/>
            <person name="Huang E."/>
            <person name="Gao Y."/>
            <person name="Liu J."/>
            <person name="Shao H."/>
            <person name="Ye R."/>
            <person name="Li L."/>
            <person name="Wei W."/>
            <person name="Wang X."/>
            <person name="Wang C."/>
            <person name="Huo Q."/>
            <person name="Li W."/>
            <person name="Guo W."/>
            <person name="Chen H."/>
            <person name="Chen S."/>
            <person name="Zhou L."/>
            <person name="Zhou L."/>
            <person name="Ni X."/>
            <person name="Tian J."/>
            <person name="Zhou Y."/>
            <person name="Sheng Y."/>
            <person name="Liu T."/>
            <person name="Pan Y."/>
            <person name="Xia L."/>
            <person name="Li J."/>
            <person name="Zhao F."/>
            <person name="Cao W."/>
        </authorList>
    </citation>
    <scope>NUCLEOTIDE SEQUENCE</scope>
    <source>
        <strain evidence="7">Rmic-2018</strain>
        <tissue evidence="7">Larvae</tissue>
    </source>
</reference>
<dbReference type="GO" id="GO:0016020">
    <property type="term" value="C:membrane"/>
    <property type="evidence" value="ECO:0007669"/>
    <property type="project" value="UniProtKB-SubCell"/>
</dbReference>
<evidence type="ECO:0000256" key="5">
    <source>
        <dbReference type="SAM" id="MobiDB-lite"/>
    </source>
</evidence>
<gene>
    <name evidence="7" type="ORF">HPB51_008474</name>
</gene>
<evidence type="ECO:0000256" key="1">
    <source>
        <dbReference type="ARBA" id="ARBA00004141"/>
    </source>
</evidence>
<evidence type="ECO:0000256" key="6">
    <source>
        <dbReference type="SAM" id="Phobius"/>
    </source>
</evidence>